<feature type="region of interest" description="Disordered" evidence="6">
    <location>
        <begin position="1517"/>
        <end position="1545"/>
    </location>
</feature>
<evidence type="ECO:0000313" key="11">
    <source>
        <dbReference type="Proteomes" id="UP000281726"/>
    </source>
</evidence>
<evidence type="ECO:0000256" key="6">
    <source>
        <dbReference type="SAM" id="MobiDB-lite"/>
    </source>
</evidence>
<evidence type="ECO:0000259" key="7">
    <source>
        <dbReference type="Pfam" id="PF13086"/>
    </source>
</evidence>
<dbReference type="CDD" id="cd18808">
    <property type="entry name" value="SF1_C_Upf1"/>
    <property type="match status" value="1"/>
</dbReference>
<keyword evidence="3" id="KW-0378">Hydrolase</keyword>
<dbReference type="SUPFAM" id="SSF52540">
    <property type="entry name" value="P-loop containing nucleoside triphosphate hydrolases"/>
    <property type="match status" value="1"/>
</dbReference>
<dbReference type="InterPro" id="IPR027417">
    <property type="entry name" value="P-loop_NTPase"/>
</dbReference>
<proteinExistence type="inferred from homology"/>
<keyword evidence="5" id="KW-0067">ATP-binding</keyword>
<dbReference type="InterPro" id="IPR049468">
    <property type="entry name" value="Restrct_endonuc-II-like_dom"/>
</dbReference>
<dbReference type="GO" id="GO:0043139">
    <property type="term" value="F:5'-3' DNA helicase activity"/>
    <property type="evidence" value="ECO:0007669"/>
    <property type="project" value="TreeGrafter"/>
</dbReference>
<evidence type="ECO:0000259" key="8">
    <source>
        <dbReference type="Pfam" id="PF13087"/>
    </source>
</evidence>
<evidence type="ECO:0000256" key="4">
    <source>
        <dbReference type="ARBA" id="ARBA00022806"/>
    </source>
</evidence>
<evidence type="ECO:0000256" key="1">
    <source>
        <dbReference type="ARBA" id="ARBA00007913"/>
    </source>
</evidence>
<dbReference type="Proteomes" id="UP000281726">
    <property type="component" value="Unassembled WGS sequence"/>
</dbReference>
<dbReference type="InterPro" id="IPR050534">
    <property type="entry name" value="Coronavir_polyprotein_1ab"/>
</dbReference>
<dbReference type="Gene3D" id="3.40.50.300">
    <property type="entry name" value="P-loop containing nucleotide triphosphate hydrolases"/>
    <property type="match status" value="3"/>
</dbReference>
<dbReference type="InterPro" id="IPR047187">
    <property type="entry name" value="SF1_C_Upf1"/>
</dbReference>
<feature type="compositionally biased region" description="Low complexity" evidence="6">
    <location>
        <begin position="1524"/>
        <end position="1535"/>
    </location>
</feature>
<dbReference type="GO" id="GO:0016787">
    <property type="term" value="F:hydrolase activity"/>
    <property type="evidence" value="ECO:0007669"/>
    <property type="project" value="UniProtKB-KW"/>
</dbReference>
<evidence type="ECO:0000313" key="10">
    <source>
        <dbReference type="EMBL" id="RKN50270.1"/>
    </source>
</evidence>
<feature type="domain" description="DNA2/NAM7 helicase-like C-terminal" evidence="8">
    <location>
        <begin position="1191"/>
        <end position="1370"/>
    </location>
</feature>
<comment type="caution">
    <text evidence="10">The sequence shown here is derived from an EMBL/GenBank/DDBJ whole genome shotgun (WGS) entry which is preliminary data.</text>
</comment>
<evidence type="ECO:0008006" key="12">
    <source>
        <dbReference type="Google" id="ProtNLM"/>
    </source>
</evidence>
<evidence type="ECO:0000259" key="9">
    <source>
        <dbReference type="Pfam" id="PF18741"/>
    </source>
</evidence>
<dbReference type="Gene3D" id="3.40.960.10">
    <property type="entry name" value="VSR Endonuclease"/>
    <property type="match status" value="1"/>
</dbReference>
<dbReference type="EMBL" id="RBAK01000001">
    <property type="protein sequence ID" value="RKN50270.1"/>
    <property type="molecule type" value="Genomic_DNA"/>
</dbReference>
<dbReference type="InterPro" id="IPR041679">
    <property type="entry name" value="DNA2/NAM7-like_C"/>
</dbReference>
<dbReference type="PANTHER" id="PTHR43788">
    <property type="entry name" value="DNA2/NAM7 HELICASE FAMILY MEMBER"/>
    <property type="match status" value="1"/>
</dbReference>
<dbReference type="PANTHER" id="PTHR43788:SF8">
    <property type="entry name" value="DNA-BINDING PROTEIN SMUBP-2"/>
    <property type="match status" value="1"/>
</dbReference>
<protein>
    <recommendedName>
        <fullName evidence="12">AAA family ATPase</fullName>
    </recommendedName>
</protein>
<reference evidence="10 11" key="1">
    <citation type="journal article" date="2004" name="Syst. Appl. Microbiol.">
        <title>Cryptoendolithic actinomycetes from antarctic sandstone rock samples: Micromonospora endolithica sp. nov. and two isolates related to Micromonospora coerulea Jensen 1932.</title>
        <authorList>
            <person name="Hirsch P."/>
            <person name="Mevs U."/>
            <person name="Kroppenstedt R.M."/>
            <person name="Schumann P."/>
            <person name="Stackebrandt E."/>
        </authorList>
    </citation>
    <scope>NUCLEOTIDE SEQUENCE [LARGE SCALE GENOMIC DNA]</scope>
    <source>
        <strain evidence="10 11">JCM 12677</strain>
    </source>
</reference>
<dbReference type="OrthoDB" id="3197455at2"/>
<dbReference type="InterPro" id="IPR041677">
    <property type="entry name" value="DNA2/NAM7_AAA_11"/>
</dbReference>
<gene>
    <name evidence="10" type="ORF">D7223_00140</name>
</gene>
<feature type="domain" description="Restriction endonuclease type II-like" evidence="9">
    <location>
        <begin position="1421"/>
        <end position="1513"/>
    </location>
</feature>
<feature type="domain" description="DNA2/NAM7 helicase helicase" evidence="7">
    <location>
        <begin position="418"/>
        <end position="540"/>
    </location>
</feature>
<dbReference type="Pfam" id="PF13087">
    <property type="entry name" value="AAA_12"/>
    <property type="match status" value="1"/>
</dbReference>
<comment type="similarity">
    <text evidence="1">Belongs to the DNA2/NAM7 helicase family.</text>
</comment>
<evidence type="ECO:0000256" key="3">
    <source>
        <dbReference type="ARBA" id="ARBA00022801"/>
    </source>
</evidence>
<name>A0A3A9ZPU2_9ACTN</name>
<evidence type="ECO:0000256" key="2">
    <source>
        <dbReference type="ARBA" id="ARBA00022741"/>
    </source>
</evidence>
<keyword evidence="4" id="KW-0347">Helicase</keyword>
<keyword evidence="11" id="KW-1185">Reference proteome</keyword>
<evidence type="ECO:0000256" key="5">
    <source>
        <dbReference type="ARBA" id="ARBA00022840"/>
    </source>
</evidence>
<dbReference type="Pfam" id="PF13086">
    <property type="entry name" value="AAA_11"/>
    <property type="match status" value="1"/>
</dbReference>
<keyword evidence="2" id="KW-0547">Nucleotide-binding</keyword>
<organism evidence="10 11">
    <name type="scientific">Micromonospora endolithica</name>
    <dbReference type="NCBI Taxonomy" id="230091"/>
    <lineage>
        <taxon>Bacteria</taxon>
        <taxon>Bacillati</taxon>
        <taxon>Actinomycetota</taxon>
        <taxon>Actinomycetes</taxon>
        <taxon>Micromonosporales</taxon>
        <taxon>Micromonosporaceae</taxon>
        <taxon>Micromonospora</taxon>
    </lineage>
</organism>
<dbReference type="Pfam" id="PF18741">
    <property type="entry name" value="MTES_1575"/>
    <property type="match status" value="1"/>
</dbReference>
<dbReference type="GO" id="GO:0005524">
    <property type="term" value="F:ATP binding"/>
    <property type="evidence" value="ECO:0007669"/>
    <property type="project" value="UniProtKB-KW"/>
</dbReference>
<accession>A0A3A9ZPU2</accession>
<sequence>MRGSLPVGSRAACRVKVRHSRRRLAPCALCRGARCLTSGRWLPSVVDCVHPVGLGEPRGGIMPDPVSPTSPTVRRLTQGLVAHLLAQVKSSERPNRDAIDEANTYWFRRLPQGNARSRGPVIMQVAYPPPPEPPVPPTALRDLLDGTEYGNAEGPPLQLVTSDSGRAATGPAISDSLRREYEDWLAVWTKWAEQERRVGEQRATYTYLERLQRLAQQRGDAEELVLGVGLLTSSAAGRWAVRRHLLVWNAAIVEDPATDSLQVALSLDRRMKIEDQDFLTSQDGYRAKPFESPWFDTGAQLHPFSPEVVRLLQLWRRRCWDRALHLADDRWEPPLLDEADTTRLTLAPALFLRRRDRKGLERVYRTIADSLEDAESPTPLGLAQLVTPIEATERCNWLKGAGRDRPVNSDDPLFPLASNREQRRVLAKLSDDTTVVVQGPPGTGKTHTIANLICALLADGQRLLITSQKDQALRVLREKLPESVRQLCVLMTGMQRTGTDELDRSITALSELSSTITVDELRSDITQLRQQRASLSAQLKQTIRGLGVIREQEYTIHPPIAAGYGGTLAQIVEQINAGRDQHGWIEPLPTGACGDAPLSNDQAQQLWQLLTSATPERAARAQQFIPDPDQVPHAADVAATIATIAHAERILGADHTATAWSLTTLDDATLAEIQRHVAVATDALASCGLPDAITDWDPADWRRRAAEALLTRQSPAYWEALFAELREVEPHVHALTALNDCDIDLGATPLTAAHLSRLSGQAKRLRRHLANGRRLRRYLPPRAQLDATDLLQSCTVDGAPPATTSELTALSTFLQAETAVTTALEAWAQVGVPTFHGPLRRRVAHLHDISHNASALRTLAAVRDTVERLLRSHGIRFAVRSPQDWDLLVRIGHNRTTITGARQASEAITELTNRMQTWRRNPDVAPEAAELSVALGSSDIDRYAAARRQLDLARSDKDAQQRCEQLLQRLSAAHPALATQISENLNDPTWGHRLNDLEASWAWSAAAAYHQMIRPTDTEQIHEQRIGDVELELNRVTAELAGKQALQHCLEQITEEQRQALQSYKTNMGAYGRGQGKNKDRYLTAAFEAMKNAQQAVPAWVMPLSAVIDTITPRPNAFDVVIVDEASQASVDNLFLLWLAPRVIVVGDEKQCAPGANYRNNDSEAVQESLDRHLADMELNLRNGFLPTSNLYELLATRFSDVVRLSEHFRCMPEIIGWSSAQFYDGRLIPLRQFGADRLDPLRVVQVNDAMEEGQRATLRNQVEASAIIDHVQKIIDDPMCRNKTIGIIALQSGKQTQILEKLLYERIDPADIRHRQIRVGQPPDFQGDERDIVLLSMVVTKARTALTGRTEQRRYNVAASRARDQLWLFTSVPPNSLNPTDLRHSLLTYMLHPPATFTVDPELDDVTPDTRTEPFACLLQQRVFLELRRRGYAVVPHYPVDHRAIDLVVVGDNGRLAVECDTPSRYRQPEQVQQELHRERELRRAGWQFIRIRDSEYLHDPAAALEPLWQQLQQRGIEPRSLPAAPRQQPRWRPTTLSDDEDDL</sequence>